<keyword evidence="5" id="KW-0472">Membrane</keyword>
<keyword evidence="5" id="KW-1133">Transmembrane helix</keyword>
<evidence type="ECO:0000313" key="6">
    <source>
        <dbReference type="EMBL" id="KAK6629969.1"/>
    </source>
</evidence>
<feature type="transmembrane region" description="Helical" evidence="5">
    <location>
        <begin position="12"/>
        <end position="31"/>
    </location>
</feature>
<dbReference type="GO" id="GO:0005811">
    <property type="term" value="C:lipid droplet"/>
    <property type="evidence" value="ECO:0007669"/>
    <property type="project" value="TreeGrafter"/>
</dbReference>
<sequence length="494" mass="55288">MSWLFWPKSCILYVTYCICFLIASLGFLYLINTCLKNVKVFKVVLYGVTVVYVCGGFTIMLILHLDLDGSRKLLRDSMKKKFNISIDAKESQRIPLLDSDEWTNRLLMHKMVIFHPEDAVGPSAVENRNRPKPTFRPFVLDRLFATRKMSKVKENVIAITAFLCLALFHIIDAVIHFILPTKFRVKSIAGDVVLVTGGGGGLGRLLSERLAKLGCTVVIWDINQEAVSETVAMVKSQGGRAYGYVCDITNREMVYKMARIIEKEVGMCSVSILVNNAGIVSGKPLLETPDHLIQKTFDVNVISHFWTTKAFLPGMIASKRGHIVTIASMAGTVGMTKLVDYCASKFAALGFDESLRIELETHGHTDIHTTSICPYFIKSTGMFDGVDTRLVPILDASYVADRVVMAIVTNQKQVYLPWFFKLLICFKGIVPWPVVSMVLKALVHDAHPDHILNRQSSDAITDIGAFCQKPSPMLETTKKIEHTYRDNSISERKP</sequence>
<dbReference type="Pfam" id="PF00106">
    <property type="entry name" value="adh_short"/>
    <property type="match status" value="1"/>
</dbReference>
<proteinExistence type="inferred from homology"/>
<dbReference type="CDD" id="cd05339">
    <property type="entry name" value="17beta-HSDXI-like_SDR_c"/>
    <property type="match status" value="1"/>
</dbReference>
<comment type="similarity">
    <text evidence="1 4">Belongs to the short-chain dehydrogenases/reductases (SDR) family.</text>
</comment>
<keyword evidence="2" id="KW-0560">Oxidoreductase</keyword>
<organism evidence="6 7">
    <name type="scientific">Polyplax serrata</name>
    <name type="common">Common mouse louse</name>
    <dbReference type="NCBI Taxonomy" id="468196"/>
    <lineage>
        <taxon>Eukaryota</taxon>
        <taxon>Metazoa</taxon>
        <taxon>Ecdysozoa</taxon>
        <taxon>Arthropoda</taxon>
        <taxon>Hexapoda</taxon>
        <taxon>Insecta</taxon>
        <taxon>Pterygota</taxon>
        <taxon>Neoptera</taxon>
        <taxon>Paraneoptera</taxon>
        <taxon>Psocodea</taxon>
        <taxon>Troctomorpha</taxon>
        <taxon>Phthiraptera</taxon>
        <taxon>Anoplura</taxon>
        <taxon>Polyplacidae</taxon>
        <taxon>Polyplax</taxon>
    </lineage>
</organism>
<dbReference type="EMBL" id="JAWJWE010000036">
    <property type="protein sequence ID" value="KAK6629969.1"/>
    <property type="molecule type" value="Genomic_DNA"/>
</dbReference>
<feature type="transmembrane region" description="Helical" evidence="5">
    <location>
        <begin position="156"/>
        <end position="179"/>
    </location>
</feature>
<reference evidence="6 7" key="1">
    <citation type="submission" date="2023-10" db="EMBL/GenBank/DDBJ databases">
        <title>Genomes of two closely related lineages of the louse Polyplax serrata with different host specificities.</title>
        <authorList>
            <person name="Martinu J."/>
            <person name="Tarabai H."/>
            <person name="Stefka J."/>
            <person name="Hypsa V."/>
        </authorList>
    </citation>
    <scope>NUCLEOTIDE SEQUENCE [LARGE SCALE GENOMIC DNA]</scope>
    <source>
        <strain evidence="6">HR10_N</strain>
    </source>
</reference>
<dbReference type="FunFam" id="3.40.50.720:FF:000202">
    <property type="entry name" value="Short-chain dehydrogenase/reductase family 16C member 6"/>
    <property type="match status" value="1"/>
</dbReference>
<evidence type="ECO:0000256" key="2">
    <source>
        <dbReference type="ARBA" id="ARBA00023002"/>
    </source>
</evidence>
<dbReference type="PRINTS" id="PR00080">
    <property type="entry name" value="SDRFAMILY"/>
</dbReference>
<dbReference type="Gene3D" id="3.40.50.720">
    <property type="entry name" value="NAD(P)-binding Rossmann-like Domain"/>
    <property type="match status" value="1"/>
</dbReference>
<gene>
    <name evidence="6" type="ORF">RUM43_003790</name>
</gene>
<evidence type="ECO:0000256" key="3">
    <source>
        <dbReference type="ARBA" id="ARBA00023027"/>
    </source>
</evidence>
<evidence type="ECO:0000256" key="5">
    <source>
        <dbReference type="SAM" id="Phobius"/>
    </source>
</evidence>
<dbReference type="SUPFAM" id="SSF51735">
    <property type="entry name" value="NAD(P)-binding Rossmann-fold domains"/>
    <property type="match status" value="1"/>
</dbReference>
<evidence type="ECO:0000313" key="7">
    <source>
        <dbReference type="Proteomes" id="UP001372834"/>
    </source>
</evidence>
<evidence type="ECO:0000256" key="4">
    <source>
        <dbReference type="RuleBase" id="RU000363"/>
    </source>
</evidence>
<name>A0AAN8NW06_POLSC</name>
<comment type="caution">
    <text evidence="6">The sequence shown here is derived from an EMBL/GenBank/DDBJ whole genome shotgun (WGS) entry which is preliminary data.</text>
</comment>
<dbReference type="AlphaFoldDB" id="A0AAN8NW06"/>
<dbReference type="PANTHER" id="PTHR24322">
    <property type="entry name" value="PKSB"/>
    <property type="match status" value="1"/>
</dbReference>
<protein>
    <submittedName>
        <fullName evidence="6">Uncharacterized protein</fullName>
    </submittedName>
</protein>
<keyword evidence="3" id="KW-0520">NAD</keyword>
<dbReference type="PANTHER" id="PTHR24322:SF748">
    <property type="entry name" value="FI23927P1-RELATED"/>
    <property type="match status" value="1"/>
</dbReference>
<dbReference type="PRINTS" id="PR00081">
    <property type="entry name" value="GDHRDH"/>
</dbReference>
<evidence type="ECO:0000256" key="1">
    <source>
        <dbReference type="ARBA" id="ARBA00006484"/>
    </source>
</evidence>
<accession>A0AAN8NW06</accession>
<keyword evidence="5" id="KW-0812">Transmembrane</keyword>
<dbReference type="GO" id="GO:0016616">
    <property type="term" value="F:oxidoreductase activity, acting on the CH-OH group of donors, NAD or NADP as acceptor"/>
    <property type="evidence" value="ECO:0007669"/>
    <property type="project" value="TreeGrafter"/>
</dbReference>
<dbReference type="Proteomes" id="UP001372834">
    <property type="component" value="Unassembled WGS sequence"/>
</dbReference>
<feature type="transmembrane region" description="Helical" evidence="5">
    <location>
        <begin position="43"/>
        <end position="65"/>
    </location>
</feature>
<dbReference type="InterPro" id="IPR036291">
    <property type="entry name" value="NAD(P)-bd_dom_sf"/>
</dbReference>
<dbReference type="InterPro" id="IPR002347">
    <property type="entry name" value="SDR_fam"/>
</dbReference>